<dbReference type="EMBL" id="BSUO01000001">
    <property type="protein sequence ID" value="GMA41230.1"/>
    <property type="molecule type" value="Genomic_DNA"/>
</dbReference>
<name>A0ABQ6ITJ2_9MICO</name>
<evidence type="ECO:0000256" key="2">
    <source>
        <dbReference type="ARBA" id="ARBA00023002"/>
    </source>
</evidence>
<dbReference type="InterPro" id="IPR043144">
    <property type="entry name" value="Mal/L-sulf/L-lact_DH-like_ah"/>
</dbReference>
<evidence type="ECO:0000256" key="1">
    <source>
        <dbReference type="ARBA" id="ARBA00006056"/>
    </source>
</evidence>
<accession>A0ABQ6ITJ2</accession>
<comment type="similarity">
    <text evidence="1">Belongs to the LDH2/MDH2 oxidoreductase family.</text>
</comment>
<dbReference type="PANTHER" id="PTHR11091:SF0">
    <property type="entry name" value="MALATE DEHYDROGENASE"/>
    <property type="match status" value="1"/>
</dbReference>
<dbReference type="InterPro" id="IPR003767">
    <property type="entry name" value="Malate/L-lactate_DH-like"/>
</dbReference>
<gene>
    <name evidence="4" type="ORF">GCM10025883_32750</name>
</gene>
<proteinExistence type="inferred from homology"/>
<dbReference type="Gene3D" id="1.10.1530.10">
    <property type="match status" value="1"/>
</dbReference>
<dbReference type="Proteomes" id="UP001157126">
    <property type="component" value="Unassembled WGS sequence"/>
</dbReference>
<dbReference type="Gene3D" id="3.30.1370.60">
    <property type="entry name" value="Hypothetical oxidoreductase yiak, domain 2"/>
    <property type="match status" value="1"/>
</dbReference>
<dbReference type="SUPFAM" id="SSF89733">
    <property type="entry name" value="L-sulfolactate dehydrogenase-like"/>
    <property type="match status" value="1"/>
</dbReference>
<dbReference type="PANTHER" id="PTHR11091">
    <property type="entry name" value="OXIDOREDUCTASE-RELATED"/>
    <property type="match status" value="1"/>
</dbReference>
<dbReference type="InterPro" id="IPR043143">
    <property type="entry name" value="Mal/L-sulf/L-lact_DH-like_NADP"/>
</dbReference>
<organism evidence="4 5">
    <name type="scientific">Mobilicoccus caccae</name>
    <dbReference type="NCBI Taxonomy" id="1859295"/>
    <lineage>
        <taxon>Bacteria</taxon>
        <taxon>Bacillati</taxon>
        <taxon>Actinomycetota</taxon>
        <taxon>Actinomycetes</taxon>
        <taxon>Micrococcales</taxon>
        <taxon>Dermatophilaceae</taxon>
        <taxon>Mobilicoccus</taxon>
    </lineage>
</organism>
<keyword evidence="2" id="KW-0560">Oxidoreductase</keyword>
<keyword evidence="5" id="KW-1185">Reference proteome</keyword>
<evidence type="ECO:0000313" key="5">
    <source>
        <dbReference type="Proteomes" id="UP001157126"/>
    </source>
</evidence>
<protein>
    <submittedName>
        <fullName evidence="4">Malate/lactate/ureidoglycolate dehydrogenase</fullName>
    </submittedName>
</protein>
<feature type="region of interest" description="Disordered" evidence="3">
    <location>
        <begin position="313"/>
        <end position="337"/>
    </location>
</feature>
<sequence length="356" mass="37049">MSAPTFPTYSAEHLHTVTMRIWQGLGGPPEEARLLADHLVAANLAGHDSHGVGLLQDYATGVREGGIALGRRPEIVADTGVVVTFDAGSGLGQVAAHDAMAVGIERARQHGAAVVALRRSHHVGRIGHWAEQCAAAGFSSLHLVSVPGDRLVAPFGGTDARFGTNPFCAAFPRPGADPILADFATSRLALGKMRVAHNSGVQAPAGTLLDAQGRPTTDPGAMFEDPRGALLTTGEHKGSAMAVLFELFAGAMAGGGITDQESSTSTLGIMNAMFSLVVDPAAFGTTDAQEQAEVFLRWVTDSPPAEGVEQVLLPGEPERRSRERRTAEGIPIDPNTWQQILDAGASAGLDPADLVP</sequence>
<dbReference type="InterPro" id="IPR036111">
    <property type="entry name" value="Mal/L-sulfo/L-lacto_DH-like_sf"/>
</dbReference>
<dbReference type="RefSeq" id="WP_284304798.1">
    <property type="nucleotide sequence ID" value="NZ_BSUO01000001.1"/>
</dbReference>
<evidence type="ECO:0000313" key="4">
    <source>
        <dbReference type="EMBL" id="GMA41230.1"/>
    </source>
</evidence>
<comment type="caution">
    <text evidence="4">The sequence shown here is derived from an EMBL/GenBank/DDBJ whole genome shotgun (WGS) entry which is preliminary data.</text>
</comment>
<dbReference type="Pfam" id="PF02615">
    <property type="entry name" value="Ldh_2"/>
    <property type="match status" value="1"/>
</dbReference>
<reference evidence="5" key="1">
    <citation type="journal article" date="2019" name="Int. J. Syst. Evol. Microbiol.">
        <title>The Global Catalogue of Microorganisms (GCM) 10K type strain sequencing project: providing services to taxonomists for standard genome sequencing and annotation.</title>
        <authorList>
            <consortium name="The Broad Institute Genomics Platform"/>
            <consortium name="The Broad Institute Genome Sequencing Center for Infectious Disease"/>
            <person name="Wu L."/>
            <person name="Ma J."/>
        </authorList>
    </citation>
    <scope>NUCLEOTIDE SEQUENCE [LARGE SCALE GENOMIC DNA]</scope>
    <source>
        <strain evidence="5">NBRC 113072</strain>
    </source>
</reference>
<feature type="compositionally biased region" description="Basic and acidic residues" evidence="3">
    <location>
        <begin position="316"/>
        <end position="327"/>
    </location>
</feature>
<dbReference type="NCBIfam" id="NF007504">
    <property type="entry name" value="PRK10098.1"/>
    <property type="match status" value="1"/>
</dbReference>
<evidence type="ECO:0000256" key="3">
    <source>
        <dbReference type="SAM" id="MobiDB-lite"/>
    </source>
</evidence>